<dbReference type="HOGENOM" id="CLU_1455883_0_0_1"/>
<keyword evidence="1" id="KW-0812">Transmembrane</keyword>
<dbReference type="OrthoDB" id="7846183at2759"/>
<evidence type="ECO:0000256" key="2">
    <source>
        <dbReference type="SAM" id="SignalP"/>
    </source>
</evidence>
<organism evidence="3 4">
    <name type="scientific">Drosophila erecta</name>
    <name type="common">Fruit fly</name>
    <dbReference type="NCBI Taxonomy" id="7220"/>
    <lineage>
        <taxon>Eukaryota</taxon>
        <taxon>Metazoa</taxon>
        <taxon>Ecdysozoa</taxon>
        <taxon>Arthropoda</taxon>
        <taxon>Hexapoda</taxon>
        <taxon>Insecta</taxon>
        <taxon>Pterygota</taxon>
        <taxon>Neoptera</taxon>
        <taxon>Endopterygota</taxon>
        <taxon>Diptera</taxon>
        <taxon>Brachycera</taxon>
        <taxon>Muscomorpha</taxon>
        <taxon>Ephydroidea</taxon>
        <taxon>Drosophilidae</taxon>
        <taxon>Drosophila</taxon>
        <taxon>Sophophora</taxon>
    </lineage>
</organism>
<accession>B3NJ50</accession>
<dbReference type="AlphaFoldDB" id="B3NJ50"/>
<keyword evidence="1" id="KW-1133">Transmembrane helix</keyword>
<feature type="transmembrane region" description="Helical" evidence="1">
    <location>
        <begin position="122"/>
        <end position="147"/>
    </location>
</feature>
<protein>
    <submittedName>
        <fullName evidence="3">Uncharacterized protein</fullName>
    </submittedName>
</protein>
<sequence>MICMPALNLLFYNGLLGYLVREITQIINDSSARTSVWQHIPIIGRIFAPVQLQALNAEEFGENLWDLNPYVNILLLLPALFQSHHFTMVMAPILMLNFYVYQCLGALHLKLMWHLWWSDLCWSYYAPLVFFGLLMNTLHLSLIIGALKAQLTIDSDRKPRIMSEYFPEQQQLAGEEIRERRTMAQNIKHWKTLN</sequence>
<feature type="non-terminal residue" evidence="3">
    <location>
        <position position="194"/>
    </location>
</feature>
<evidence type="ECO:0000313" key="3">
    <source>
        <dbReference type="EMBL" id="EDV52767.2"/>
    </source>
</evidence>
<name>B3NJ50_DROER</name>
<evidence type="ECO:0000313" key="4">
    <source>
        <dbReference type="Proteomes" id="UP000008711"/>
    </source>
</evidence>
<reference evidence="3 4" key="1">
    <citation type="journal article" date="2007" name="Nature">
        <title>Evolution of genes and genomes on the Drosophila phylogeny.</title>
        <authorList>
            <consortium name="Drosophila 12 Genomes Consortium"/>
            <person name="Clark A.G."/>
            <person name="Eisen M.B."/>
            <person name="Smith D.R."/>
            <person name="Bergman C.M."/>
            <person name="Oliver B."/>
            <person name="Markow T.A."/>
            <person name="Kaufman T.C."/>
            <person name="Kellis M."/>
            <person name="Gelbart W."/>
            <person name="Iyer V.N."/>
            <person name="Pollard D.A."/>
            <person name="Sackton T.B."/>
            <person name="Larracuente A.M."/>
            <person name="Singh N.D."/>
            <person name="Abad J.P."/>
            <person name="Abt D.N."/>
            <person name="Adryan B."/>
            <person name="Aguade M."/>
            <person name="Akashi H."/>
            <person name="Anderson W.W."/>
            <person name="Aquadro C.F."/>
            <person name="Ardell D.H."/>
            <person name="Arguello R."/>
            <person name="Artieri C.G."/>
            <person name="Barbash D.A."/>
            <person name="Barker D."/>
            <person name="Barsanti P."/>
            <person name="Batterham P."/>
            <person name="Batzoglou S."/>
            <person name="Begun D."/>
            <person name="Bhutkar A."/>
            <person name="Blanco E."/>
            <person name="Bosak S.A."/>
            <person name="Bradley R.K."/>
            <person name="Brand A.D."/>
            <person name="Brent M.R."/>
            <person name="Brooks A.N."/>
            <person name="Brown R.H."/>
            <person name="Butlin R.K."/>
            <person name="Caggese C."/>
            <person name="Calvi B.R."/>
            <person name="Bernardo de Carvalho A."/>
            <person name="Caspi A."/>
            <person name="Castrezana S."/>
            <person name="Celniker S.E."/>
            <person name="Chang J.L."/>
            <person name="Chapple C."/>
            <person name="Chatterji S."/>
            <person name="Chinwalla A."/>
            <person name="Civetta A."/>
            <person name="Clifton S.W."/>
            <person name="Comeron J.M."/>
            <person name="Costello J.C."/>
            <person name="Coyne J.A."/>
            <person name="Daub J."/>
            <person name="David R.G."/>
            <person name="Delcher A.L."/>
            <person name="Delehaunty K."/>
            <person name="Do C.B."/>
            <person name="Ebling H."/>
            <person name="Edwards K."/>
            <person name="Eickbush T."/>
            <person name="Evans J.D."/>
            <person name="Filipski A."/>
            <person name="Findeiss S."/>
            <person name="Freyhult E."/>
            <person name="Fulton L."/>
            <person name="Fulton R."/>
            <person name="Garcia A.C."/>
            <person name="Gardiner A."/>
            <person name="Garfield D.A."/>
            <person name="Garvin B.E."/>
            <person name="Gibson G."/>
            <person name="Gilbert D."/>
            <person name="Gnerre S."/>
            <person name="Godfrey J."/>
            <person name="Good R."/>
            <person name="Gotea V."/>
            <person name="Gravely B."/>
            <person name="Greenberg A.J."/>
            <person name="Griffiths-Jones S."/>
            <person name="Gross S."/>
            <person name="Guigo R."/>
            <person name="Gustafson E.A."/>
            <person name="Haerty W."/>
            <person name="Hahn M.W."/>
            <person name="Halligan D.L."/>
            <person name="Halpern A.L."/>
            <person name="Halter G.M."/>
            <person name="Han M.V."/>
            <person name="Heger A."/>
            <person name="Hillier L."/>
            <person name="Hinrichs A.S."/>
            <person name="Holmes I."/>
            <person name="Hoskins R.A."/>
            <person name="Hubisz M.J."/>
            <person name="Hultmark D."/>
            <person name="Huntley M.A."/>
            <person name="Jaffe D.B."/>
            <person name="Jagadeeshan S."/>
            <person name="Jeck W.R."/>
            <person name="Johnson J."/>
            <person name="Jones C.D."/>
            <person name="Jordan W.C."/>
            <person name="Karpen G.H."/>
            <person name="Kataoka E."/>
            <person name="Keightley P.D."/>
            <person name="Kheradpour P."/>
            <person name="Kirkness E.F."/>
            <person name="Koerich L.B."/>
            <person name="Kristiansen K."/>
            <person name="Kudrna D."/>
            <person name="Kulathinal R.J."/>
            <person name="Kumar S."/>
            <person name="Kwok R."/>
            <person name="Lander E."/>
            <person name="Langley C.H."/>
            <person name="Lapoint R."/>
            <person name="Lazzaro B.P."/>
            <person name="Lee S.J."/>
            <person name="Levesque L."/>
            <person name="Li R."/>
            <person name="Lin C.F."/>
            <person name="Lin M.F."/>
            <person name="Lindblad-Toh K."/>
            <person name="Llopart A."/>
            <person name="Long M."/>
            <person name="Low L."/>
            <person name="Lozovsky E."/>
            <person name="Lu J."/>
            <person name="Luo M."/>
            <person name="Machado C.A."/>
            <person name="Makalowski W."/>
            <person name="Marzo M."/>
            <person name="Matsuda M."/>
            <person name="Matzkin L."/>
            <person name="McAllister B."/>
            <person name="McBride C.S."/>
            <person name="McKernan B."/>
            <person name="McKernan K."/>
            <person name="Mendez-Lago M."/>
            <person name="Minx P."/>
            <person name="Mollenhauer M.U."/>
            <person name="Montooth K."/>
            <person name="Mount S.M."/>
            <person name="Mu X."/>
            <person name="Myers E."/>
            <person name="Negre B."/>
            <person name="Newfeld S."/>
            <person name="Nielsen R."/>
            <person name="Noor M.A."/>
            <person name="O'Grady P."/>
            <person name="Pachter L."/>
            <person name="Papaceit M."/>
            <person name="Parisi M.J."/>
            <person name="Parisi M."/>
            <person name="Parts L."/>
            <person name="Pedersen J.S."/>
            <person name="Pesole G."/>
            <person name="Phillippy A.M."/>
            <person name="Ponting C.P."/>
            <person name="Pop M."/>
            <person name="Porcelli D."/>
            <person name="Powell J.R."/>
            <person name="Prohaska S."/>
            <person name="Pruitt K."/>
            <person name="Puig M."/>
            <person name="Quesneville H."/>
            <person name="Ram K.R."/>
            <person name="Rand D."/>
            <person name="Rasmussen M.D."/>
            <person name="Reed L.K."/>
            <person name="Reenan R."/>
            <person name="Reily A."/>
            <person name="Remington K.A."/>
            <person name="Rieger T.T."/>
            <person name="Ritchie M.G."/>
            <person name="Robin C."/>
            <person name="Rogers Y.H."/>
            <person name="Rohde C."/>
            <person name="Rozas J."/>
            <person name="Rubenfield M.J."/>
            <person name="Ruiz A."/>
            <person name="Russo S."/>
            <person name="Salzberg S.L."/>
            <person name="Sanchez-Gracia A."/>
            <person name="Saranga D.J."/>
            <person name="Sato H."/>
            <person name="Schaeffer S.W."/>
            <person name="Schatz M.C."/>
            <person name="Schlenke T."/>
            <person name="Schwartz R."/>
            <person name="Segarra C."/>
            <person name="Singh R.S."/>
            <person name="Sirot L."/>
            <person name="Sirota M."/>
            <person name="Sisneros N.B."/>
            <person name="Smith C.D."/>
            <person name="Smith T.F."/>
            <person name="Spieth J."/>
            <person name="Stage D.E."/>
            <person name="Stark A."/>
            <person name="Stephan W."/>
            <person name="Strausberg R.L."/>
            <person name="Strempel S."/>
            <person name="Sturgill D."/>
            <person name="Sutton G."/>
            <person name="Sutton G.G."/>
            <person name="Tao W."/>
            <person name="Teichmann S."/>
            <person name="Tobari Y.N."/>
            <person name="Tomimura Y."/>
            <person name="Tsolas J.M."/>
            <person name="Valente V.L."/>
            <person name="Venter E."/>
            <person name="Venter J.C."/>
            <person name="Vicario S."/>
            <person name="Vieira F.G."/>
            <person name="Vilella A.J."/>
            <person name="Villasante A."/>
            <person name="Walenz B."/>
            <person name="Wang J."/>
            <person name="Wasserman M."/>
            <person name="Watts T."/>
            <person name="Wilson D."/>
            <person name="Wilson R.K."/>
            <person name="Wing R.A."/>
            <person name="Wolfner M.F."/>
            <person name="Wong A."/>
            <person name="Wong G.K."/>
            <person name="Wu C.I."/>
            <person name="Wu G."/>
            <person name="Yamamoto D."/>
            <person name="Yang H.P."/>
            <person name="Yang S.P."/>
            <person name="Yorke J.A."/>
            <person name="Yoshida K."/>
            <person name="Zdobnov E."/>
            <person name="Zhang P."/>
            <person name="Zhang Y."/>
            <person name="Zimin A.V."/>
            <person name="Baldwin J."/>
            <person name="Abdouelleil A."/>
            <person name="Abdulkadir J."/>
            <person name="Abebe A."/>
            <person name="Abera B."/>
            <person name="Abreu J."/>
            <person name="Acer S.C."/>
            <person name="Aftuck L."/>
            <person name="Alexander A."/>
            <person name="An P."/>
            <person name="Anderson E."/>
            <person name="Anderson S."/>
            <person name="Arachi H."/>
            <person name="Azer M."/>
            <person name="Bachantsang P."/>
            <person name="Barry A."/>
            <person name="Bayul T."/>
            <person name="Berlin A."/>
            <person name="Bessette D."/>
            <person name="Bloom T."/>
            <person name="Blye J."/>
            <person name="Boguslavskiy L."/>
            <person name="Bonnet C."/>
            <person name="Boukhgalter B."/>
            <person name="Bourzgui I."/>
            <person name="Brown A."/>
            <person name="Cahill P."/>
            <person name="Channer S."/>
            <person name="Cheshatsang Y."/>
            <person name="Chuda L."/>
            <person name="Citroen M."/>
            <person name="Collymore A."/>
            <person name="Cooke P."/>
            <person name="Costello M."/>
            <person name="D'Aco K."/>
            <person name="Daza R."/>
            <person name="De Haan G."/>
            <person name="DeGray S."/>
            <person name="DeMaso C."/>
            <person name="Dhargay N."/>
            <person name="Dooley K."/>
            <person name="Dooley E."/>
            <person name="Doricent M."/>
            <person name="Dorje P."/>
            <person name="Dorjee K."/>
            <person name="Dupes A."/>
            <person name="Elong R."/>
            <person name="Falk J."/>
            <person name="Farina A."/>
            <person name="Faro S."/>
            <person name="Ferguson D."/>
            <person name="Fisher S."/>
            <person name="Foley C.D."/>
            <person name="Franke A."/>
            <person name="Friedrich D."/>
            <person name="Gadbois L."/>
            <person name="Gearin G."/>
            <person name="Gearin C.R."/>
            <person name="Giannoukos G."/>
            <person name="Goode T."/>
            <person name="Graham J."/>
            <person name="Grandbois E."/>
            <person name="Grewal S."/>
            <person name="Gyaltsen K."/>
            <person name="Hafez N."/>
            <person name="Hagos B."/>
            <person name="Hall J."/>
            <person name="Henson C."/>
            <person name="Hollinger A."/>
            <person name="Honan T."/>
            <person name="Huard M.D."/>
            <person name="Hughes L."/>
            <person name="Hurhula B."/>
            <person name="Husby M.E."/>
            <person name="Kamat A."/>
            <person name="Kanga B."/>
            <person name="Kashin S."/>
            <person name="Khazanovich D."/>
            <person name="Kisner P."/>
            <person name="Lance K."/>
            <person name="Lara M."/>
            <person name="Lee W."/>
            <person name="Lennon N."/>
            <person name="Letendre F."/>
            <person name="LeVine R."/>
            <person name="Lipovsky A."/>
            <person name="Liu X."/>
            <person name="Liu J."/>
            <person name="Liu S."/>
            <person name="Lokyitsang T."/>
            <person name="Lokyitsang Y."/>
            <person name="Lubonja R."/>
            <person name="Lui A."/>
            <person name="MacDonald P."/>
            <person name="Magnisalis V."/>
            <person name="Maru K."/>
            <person name="Matthews C."/>
            <person name="McCusker W."/>
            <person name="McDonough S."/>
            <person name="Mehta T."/>
            <person name="Meldrim J."/>
            <person name="Meneus L."/>
            <person name="Mihai O."/>
            <person name="Mihalev A."/>
            <person name="Mihova T."/>
            <person name="Mittelman R."/>
            <person name="Mlenga V."/>
            <person name="Montmayeur A."/>
            <person name="Mulrain L."/>
            <person name="Navidi A."/>
            <person name="Naylor J."/>
            <person name="Negash T."/>
            <person name="Nguyen T."/>
            <person name="Nguyen N."/>
            <person name="Nicol R."/>
            <person name="Norbu C."/>
            <person name="Norbu N."/>
            <person name="Novod N."/>
            <person name="O'Neill B."/>
            <person name="Osman S."/>
            <person name="Markiewicz E."/>
            <person name="Oyono O.L."/>
            <person name="Patti C."/>
            <person name="Phunkhang P."/>
            <person name="Pierre F."/>
            <person name="Priest M."/>
            <person name="Raghuraman S."/>
            <person name="Rege F."/>
            <person name="Reyes R."/>
            <person name="Rise C."/>
            <person name="Rogov P."/>
            <person name="Ross K."/>
            <person name="Ryan E."/>
            <person name="Settipalli S."/>
            <person name="Shea T."/>
            <person name="Sherpa N."/>
            <person name="Shi L."/>
            <person name="Shih D."/>
            <person name="Sparrow T."/>
            <person name="Spaulding J."/>
            <person name="Stalker J."/>
            <person name="Stange-Thomann N."/>
            <person name="Stavropoulos S."/>
            <person name="Stone C."/>
            <person name="Strader C."/>
            <person name="Tesfaye S."/>
            <person name="Thomson T."/>
            <person name="Thoulutsang Y."/>
            <person name="Thoulutsang D."/>
            <person name="Topham K."/>
            <person name="Topping I."/>
            <person name="Tsamla T."/>
            <person name="Vassiliev H."/>
            <person name="Vo A."/>
            <person name="Wangchuk T."/>
            <person name="Wangdi T."/>
            <person name="Weiand M."/>
            <person name="Wilkinson J."/>
            <person name="Wilson A."/>
            <person name="Yadav S."/>
            <person name="Young G."/>
            <person name="Yu Q."/>
            <person name="Zembek L."/>
            <person name="Zhong D."/>
            <person name="Zimmer A."/>
            <person name="Zwirko Z."/>
            <person name="Jaffe D.B."/>
            <person name="Alvarez P."/>
            <person name="Brockman W."/>
            <person name="Butler J."/>
            <person name="Chin C."/>
            <person name="Gnerre S."/>
            <person name="Grabherr M."/>
            <person name="Kleber M."/>
            <person name="Mauceli E."/>
            <person name="MacCallum I."/>
        </authorList>
    </citation>
    <scope>NUCLEOTIDE SEQUENCE [LARGE SCALE GENOMIC DNA]</scope>
    <source>
        <strain evidence="3 4">TSC#14021-0224.01</strain>
    </source>
</reference>
<gene>
    <name evidence="3" type="primary">Dere\GG16261</name>
    <name evidence="3" type="synonym">dere_GLEANR_16259</name>
    <name evidence="3" type="synonym">GG16261</name>
    <name evidence="3" type="ORF">Dere_GG16261</name>
</gene>
<dbReference type="EMBL" id="CH954178">
    <property type="protein sequence ID" value="EDV52767.2"/>
    <property type="molecule type" value="Genomic_DNA"/>
</dbReference>
<proteinExistence type="predicted"/>
<dbReference type="Proteomes" id="UP000008711">
    <property type="component" value="Unassembled WGS sequence"/>
</dbReference>
<keyword evidence="1" id="KW-0472">Membrane</keyword>
<feature type="transmembrane region" description="Helical" evidence="1">
    <location>
        <begin position="98"/>
        <end position="116"/>
    </location>
</feature>
<feature type="chain" id="PRO_5006455364" evidence="2">
    <location>
        <begin position="18"/>
        <end position="194"/>
    </location>
</feature>
<reference evidence="3 4" key="2">
    <citation type="journal article" date="2008" name="Bioinformatics">
        <title>Assembly reconciliation.</title>
        <authorList>
            <person name="Zimin A.V."/>
            <person name="Smith D.R."/>
            <person name="Sutton G."/>
            <person name="Yorke J.A."/>
        </authorList>
    </citation>
    <scope>NUCLEOTIDE SEQUENCE [LARGE SCALE GENOMIC DNA]</scope>
    <source>
        <strain evidence="3 4">TSC#14021-0224.01</strain>
    </source>
</reference>
<keyword evidence="4" id="KW-1185">Reference proteome</keyword>
<keyword evidence="2" id="KW-0732">Signal</keyword>
<dbReference type="KEGG" id="der:6544199"/>
<feature type="signal peptide" evidence="2">
    <location>
        <begin position="1"/>
        <end position="17"/>
    </location>
</feature>
<evidence type="ECO:0000256" key="1">
    <source>
        <dbReference type="SAM" id="Phobius"/>
    </source>
</evidence>